<name>A0A923LWP6_9FIRM</name>
<evidence type="ECO:0000313" key="1">
    <source>
        <dbReference type="EMBL" id="MBC5725287.1"/>
    </source>
</evidence>
<reference evidence="1" key="1">
    <citation type="submission" date="2020-08" db="EMBL/GenBank/DDBJ databases">
        <title>Genome public.</title>
        <authorList>
            <person name="Liu C."/>
            <person name="Sun Q."/>
        </authorList>
    </citation>
    <scope>NUCLEOTIDE SEQUENCE</scope>
    <source>
        <strain evidence="1">NSJ-28</strain>
    </source>
</reference>
<dbReference type="RefSeq" id="WP_054326464.1">
    <property type="nucleotide sequence ID" value="NZ_JACOPL010000006.1"/>
</dbReference>
<sequence length="161" mass="17631">MERSKQIMDALEALLREQGFDVQPDGRLDEHPGVNMLIPLQEDGTELVFAELHFITGPQGFDVIQLYTTLVGELQPQAAAETAKAIAVWNQDLLLGAFALRDDRQLYHRYCLTVPRSLAPGQAAALALDAFSFILGQIAEYHGDALLLASGTTFEALCAMD</sequence>
<organism evidence="1 2">
    <name type="scientific">Agathobaculum faecis</name>
    <dbReference type="NCBI Taxonomy" id="2763013"/>
    <lineage>
        <taxon>Bacteria</taxon>
        <taxon>Bacillati</taxon>
        <taxon>Bacillota</taxon>
        <taxon>Clostridia</taxon>
        <taxon>Eubacteriales</taxon>
        <taxon>Butyricicoccaceae</taxon>
        <taxon>Agathobaculum</taxon>
    </lineage>
</organism>
<dbReference type="AlphaFoldDB" id="A0A923LWP6"/>
<protein>
    <recommendedName>
        <fullName evidence="3">YbjN domain-containing protein</fullName>
    </recommendedName>
</protein>
<accession>A0A923LWP6</accession>
<keyword evidence="2" id="KW-1185">Reference proteome</keyword>
<evidence type="ECO:0008006" key="3">
    <source>
        <dbReference type="Google" id="ProtNLM"/>
    </source>
</evidence>
<comment type="caution">
    <text evidence="1">The sequence shown here is derived from an EMBL/GenBank/DDBJ whole genome shotgun (WGS) entry which is preliminary data.</text>
</comment>
<gene>
    <name evidence="1" type="ORF">H8S45_07425</name>
</gene>
<proteinExistence type="predicted"/>
<evidence type="ECO:0000313" key="2">
    <source>
        <dbReference type="Proteomes" id="UP000606499"/>
    </source>
</evidence>
<dbReference type="Proteomes" id="UP000606499">
    <property type="component" value="Unassembled WGS sequence"/>
</dbReference>
<dbReference type="EMBL" id="JACOPL010000006">
    <property type="protein sequence ID" value="MBC5725287.1"/>
    <property type="molecule type" value="Genomic_DNA"/>
</dbReference>